<dbReference type="AlphaFoldDB" id="A0A9J6AAC2"/>
<reference evidence="2 3" key="1">
    <citation type="submission" date="2020-09" db="EMBL/GenBank/DDBJ databases">
        <title>De no assembly of potato wild relative species, Solanum commersonii.</title>
        <authorList>
            <person name="Cho K."/>
        </authorList>
    </citation>
    <scope>NUCLEOTIDE SEQUENCE [LARGE SCALE GENOMIC DNA]</scope>
    <source>
        <strain evidence="2">LZ3.2</strain>
        <tissue evidence="2">Leaf</tissue>
    </source>
</reference>
<name>A0A9J6AAC2_SOLCO</name>
<dbReference type="EMBL" id="JACXVP010000002">
    <property type="protein sequence ID" value="KAG5621252.1"/>
    <property type="molecule type" value="Genomic_DNA"/>
</dbReference>
<feature type="compositionally biased region" description="Polar residues" evidence="1">
    <location>
        <begin position="271"/>
        <end position="283"/>
    </location>
</feature>
<sequence length="361" mass="40449">MGTTDSIYRRPASQSYSCMSPSCIPVHDEYSRINECRRRDSGSCRRSWRKLLKKLVNEGKNVYGKKTLTFHYDAVSYSQNFDEGCNTDDYPPPRHHQVYRINVHKCLWLLGLFSCGLGDHLVAGDGGSDGFGVGYLVGLASSKLVRFMGCALVWRKKENGWVGGVWSWELLESQNCVAQAGLTRDGYFPTNSEVIWSTTDISIQRKSLKLVSSRASRFCRARFDTKGMANEGDVNVASTTNVCLDGRRKNRNRKKHQKSNEEKLLDPTPSEVLTSHPPSTTKASNDELGKEAIDVTAGEEWVARIEVARQAMEILGRRMNMADGKSTEHLPSFPPQSLFESGDEISSSNIETPFVAKWSMK</sequence>
<dbReference type="Proteomes" id="UP000824120">
    <property type="component" value="Chromosome 2"/>
</dbReference>
<feature type="region of interest" description="Disordered" evidence="1">
    <location>
        <begin position="246"/>
        <end position="288"/>
    </location>
</feature>
<evidence type="ECO:0000256" key="1">
    <source>
        <dbReference type="SAM" id="MobiDB-lite"/>
    </source>
</evidence>
<evidence type="ECO:0000313" key="2">
    <source>
        <dbReference type="EMBL" id="KAG5621252.1"/>
    </source>
</evidence>
<accession>A0A9J6AAC2</accession>
<dbReference type="OrthoDB" id="692779at2759"/>
<organism evidence="2 3">
    <name type="scientific">Solanum commersonii</name>
    <name type="common">Commerson's wild potato</name>
    <name type="synonym">Commerson's nightshade</name>
    <dbReference type="NCBI Taxonomy" id="4109"/>
    <lineage>
        <taxon>Eukaryota</taxon>
        <taxon>Viridiplantae</taxon>
        <taxon>Streptophyta</taxon>
        <taxon>Embryophyta</taxon>
        <taxon>Tracheophyta</taxon>
        <taxon>Spermatophyta</taxon>
        <taxon>Magnoliopsida</taxon>
        <taxon>eudicotyledons</taxon>
        <taxon>Gunneridae</taxon>
        <taxon>Pentapetalae</taxon>
        <taxon>asterids</taxon>
        <taxon>lamiids</taxon>
        <taxon>Solanales</taxon>
        <taxon>Solanaceae</taxon>
        <taxon>Solanoideae</taxon>
        <taxon>Solaneae</taxon>
        <taxon>Solanum</taxon>
    </lineage>
</organism>
<proteinExistence type="predicted"/>
<feature type="region of interest" description="Disordered" evidence="1">
    <location>
        <begin position="324"/>
        <end position="345"/>
    </location>
</feature>
<protein>
    <submittedName>
        <fullName evidence="2">Uncharacterized protein</fullName>
    </submittedName>
</protein>
<keyword evidence="3" id="KW-1185">Reference proteome</keyword>
<feature type="compositionally biased region" description="Basic residues" evidence="1">
    <location>
        <begin position="248"/>
        <end position="257"/>
    </location>
</feature>
<gene>
    <name evidence="2" type="ORF">H5410_006470</name>
</gene>
<comment type="caution">
    <text evidence="2">The sequence shown here is derived from an EMBL/GenBank/DDBJ whole genome shotgun (WGS) entry which is preliminary data.</text>
</comment>
<evidence type="ECO:0000313" key="3">
    <source>
        <dbReference type="Proteomes" id="UP000824120"/>
    </source>
</evidence>